<dbReference type="InterPro" id="IPR035901">
    <property type="entry name" value="GIY-YIG_endonuc_sf"/>
</dbReference>
<organism evidence="3 4">
    <name type="scientific">Sphingomonas qilianensis</name>
    <dbReference type="NCBI Taxonomy" id="1736690"/>
    <lineage>
        <taxon>Bacteria</taxon>
        <taxon>Pseudomonadati</taxon>
        <taxon>Pseudomonadota</taxon>
        <taxon>Alphaproteobacteria</taxon>
        <taxon>Sphingomonadales</taxon>
        <taxon>Sphingomonadaceae</taxon>
        <taxon>Sphingomonas</taxon>
    </lineage>
</organism>
<dbReference type="Gene3D" id="3.40.1440.10">
    <property type="entry name" value="GIY-YIG endonuclease"/>
    <property type="match status" value="1"/>
</dbReference>
<dbReference type="PROSITE" id="PS50164">
    <property type="entry name" value="GIY_YIG"/>
    <property type="match status" value="1"/>
</dbReference>
<protein>
    <submittedName>
        <fullName evidence="3">GIY-YIG nuclease family protein</fullName>
    </submittedName>
</protein>
<dbReference type="Proteomes" id="UP001404104">
    <property type="component" value="Unassembled WGS sequence"/>
</dbReference>
<sequence>MIERTPCVYILANREYGAMYVGVTSNLVGRIIQHREGRFDGHTKKYGIARLVYFEVAGTMEAAIAREKQLKRWRREWKRNLIEAANPGWNDLAVGFGLPPLPAAIRGAADPGTSPG</sequence>
<evidence type="ECO:0000313" key="3">
    <source>
        <dbReference type="EMBL" id="MEN2787437.1"/>
    </source>
</evidence>
<accession>A0ABU9XV63</accession>
<dbReference type="InterPro" id="IPR050190">
    <property type="entry name" value="UPF0213_domain"/>
</dbReference>
<evidence type="ECO:0000256" key="1">
    <source>
        <dbReference type="ARBA" id="ARBA00007435"/>
    </source>
</evidence>
<evidence type="ECO:0000313" key="4">
    <source>
        <dbReference type="Proteomes" id="UP001404104"/>
    </source>
</evidence>
<dbReference type="Pfam" id="PF01541">
    <property type="entry name" value="GIY-YIG"/>
    <property type="match status" value="1"/>
</dbReference>
<dbReference type="RefSeq" id="WP_345865603.1">
    <property type="nucleotide sequence ID" value="NZ_JBDIMF010000006.1"/>
</dbReference>
<dbReference type="SUPFAM" id="SSF82771">
    <property type="entry name" value="GIY-YIG endonuclease"/>
    <property type="match status" value="1"/>
</dbReference>
<comment type="caution">
    <text evidence="3">The sequence shown here is derived from an EMBL/GenBank/DDBJ whole genome shotgun (WGS) entry which is preliminary data.</text>
</comment>
<dbReference type="EMBL" id="JBDIMF010000006">
    <property type="protein sequence ID" value="MEN2787437.1"/>
    <property type="molecule type" value="Genomic_DNA"/>
</dbReference>
<feature type="domain" description="GIY-YIG" evidence="2">
    <location>
        <begin position="4"/>
        <end position="81"/>
    </location>
</feature>
<evidence type="ECO:0000259" key="2">
    <source>
        <dbReference type="PROSITE" id="PS50164"/>
    </source>
</evidence>
<dbReference type="CDD" id="cd10448">
    <property type="entry name" value="GIY-YIG_unchar_3"/>
    <property type="match status" value="1"/>
</dbReference>
<reference evidence="3 4" key="1">
    <citation type="submission" date="2024-05" db="EMBL/GenBank/DDBJ databases">
        <authorList>
            <person name="Liu Q."/>
            <person name="Xin Y.-H."/>
        </authorList>
    </citation>
    <scope>NUCLEOTIDE SEQUENCE [LARGE SCALE GENOMIC DNA]</scope>
    <source>
        <strain evidence="3 4">CGMCC 1.15349</strain>
    </source>
</reference>
<dbReference type="PANTHER" id="PTHR34477:SF5">
    <property type="entry name" value="BSL5627 PROTEIN"/>
    <property type="match status" value="1"/>
</dbReference>
<proteinExistence type="inferred from homology"/>
<name>A0ABU9XV63_9SPHN</name>
<comment type="similarity">
    <text evidence="1">Belongs to the UPF0213 family.</text>
</comment>
<dbReference type="PANTHER" id="PTHR34477">
    <property type="entry name" value="UPF0213 PROTEIN YHBQ"/>
    <property type="match status" value="1"/>
</dbReference>
<gene>
    <name evidence="3" type="ORF">ABC969_13540</name>
</gene>
<dbReference type="InterPro" id="IPR000305">
    <property type="entry name" value="GIY-YIG_endonuc"/>
</dbReference>
<keyword evidence="4" id="KW-1185">Reference proteome</keyword>